<dbReference type="Proteomes" id="UP000026941">
    <property type="component" value="Unassembled WGS sequence"/>
</dbReference>
<evidence type="ECO:0008006" key="3">
    <source>
        <dbReference type="Google" id="ProtNLM"/>
    </source>
</evidence>
<comment type="caution">
    <text evidence="1">The sequence shown here is derived from an EMBL/GenBank/DDBJ whole genome shotgun (WGS) entry which is preliminary data.</text>
</comment>
<organism evidence="1 2">
    <name type="scientific">Rhizobium rhizogenes NBRC 13257</name>
    <dbReference type="NCBI Taxonomy" id="1220581"/>
    <lineage>
        <taxon>Bacteria</taxon>
        <taxon>Pseudomonadati</taxon>
        <taxon>Pseudomonadota</taxon>
        <taxon>Alphaproteobacteria</taxon>
        <taxon>Hyphomicrobiales</taxon>
        <taxon>Rhizobiaceae</taxon>
        <taxon>Rhizobium/Agrobacterium group</taxon>
        <taxon>Rhizobium</taxon>
    </lineage>
</organism>
<evidence type="ECO:0000313" key="1">
    <source>
        <dbReference type="EMBL" id="GAJ97010.1"/>
    </source>
</evidence>
<protein>
    <recommendedName>
        <fullName evidence="3">NadR/Ttd14 AAA domain-containing protein</fullName>
    </recommendedName>
</protein>
<gene>
    <name evidence="1" type="ORF">RRH01S_29_00370</name>
</gene>
<evidence type="ECO:0000313" key="2">
    <source>
        <dbReference type="Proteomes" id="UP000026941"/>
    </source>
</evidence>
<dbReference type="InterPro" id="IPR027417">
    <property type="entry name" value="P-loop_NTPase"/>
</dbReference>
<proteinExistence type="predicted"/>
<sequence>MSYTCILIDCDDETRTKRLSIDRGQPELASADMMNWASFLRNEASAYGYEILDTSNLTLEQGVERIVRELRRQHV</sequence>
<accession>A0AA87QDL2</accession>
<dbReference type="Gene3D" id="3.40.50.300">
    <property type="entry name" value="P-loop containing nucleotide triphosphate hydrolases"/>
    <property type="match status" value="1"/>
</dbReference>
<dbReference type="AlphaFoldDB" id="A0AA87QDL2"/>
<dbReference type="EMBL" id="BAYX01000029">
    <property type="protein sequence ID" value="GAJ97010.1"/>
    <property type="molecule type" value="Genomic_DNA"/>
</dbReference>
<reference evidence="1 2" key="1">
    <citation type="submission" date="2014-05" db="EMBL/GenBank/DDBJ databases">
        <title>Whole genome shotgun sequence of Rhizobium rhizogenes NBRC 13257.</title>
        <authorList>
            <person name="Katano-Makiyama Y."/>
            <person name="Hosoyama A."/>
            <person name="Hashimoto M."/>
            <person name="Hosoyama Y."/>
            <person name="Noguchi M."/>
            <person name="Tsuchikane K."/>
            <person name="Kimura A."/>
            <person name="Ohji S."/>
            <person name="Ichikawa N."/>
            <person name="Yamazoe A."/>
            <person name="Fujita N."/>
        </authorList>
    </citation>
    <scope>NUCLEOTIDE SEQUENCE [LARGE SCALE GENOMIC DNA]</scope>
    <source>
        <strain evidence="1 2">NBRC 13257</strain>
    </source>
</reference>
<name>A0AA87QDL2_RHIRH</name>
<dbReference type="SUPFAM" id="SSF52540">
    <property type="entry name" value="P-loop containing nucleoside triphosphate hydrolases"/>
    <property type="match status" value="1"/>
</dbReference>